<dbReference type="RefSeq" id="WP_088255619.1">
    <property type="nucleotide sequence ID" value="NZ_NIDE01000005.1"/>
</dbReference>
<dbReference type="AlphaFoldDB" id="A0A225DLV9"/>
<comment type="caution">
    <text evidence="1">The sequence shown here is derived from an EMBL/GenBank/DDBJ whole genome shotgun (WGS) entry which is preliminary data.</text>
</comment>
<evidence type="ECO:0000313" key="1">
    <source>
        <dbReference type="EMBL" id="OWK42450.1"/>
    </source>
</evidence>
<dbReference type="EMBL" id="NIDE01000005">
    <property type="protein sequence ID" value="OWK42450.1"/>
    <property type="molecule type" value="Genomic_DNA"/>
</dbReference>
<dbReference type="OrthoDB" id="1338457at2"/>
<protein>
    <submittedName>
        <fullName evidence="1">Phage terminase, small subunit</fullName>
    </submittedName>
</protein>
<dbReference type="Gene3D" id="1.10.10.1400">
    <property type="entry name" value="Terminase, small subunit, N-terminal DNA-binding domain, HTH motif"/>
    <property type="match status" value="1"/>
</dbReference>
<dbReference type="InterPro" id="IPR038713">
    <property type="entry name" value="Terminase_Gp1_N_sf"/>
</dbReference>
<reference evidence="2" key="1">
    <citation type="submission" date="2017-06" db="EMBL/GenBank/DDBJ databases">
        <title>Genome analysis of Fimbriiglobus ruber SP5, the first member of the order Planctomycetales with confirmed chitinolytic capability.</title>
        <authorList>
            <person name="Ravin N.V."/>
            <person name="Rakitin A.L."/>
            <person name="Ivanova A.A."/>
            <person name="Beletsky A.V."/>
            <person name="Kulichevskaya I.S."/>
            <person name="Mardanov A.V."/>
            <person name="Dedysh S.N."/>
        </authorList>
    </citation>
    <scope>NUCLEOTIDE SEQUENCE [LARGE SCALE GENOMIC DNA]</scope>
    <source>
        <strain evidence="2">SP5</strain>
    </source>
</reference>
<proteinExistence type="predicted"/>
<dbReference type="Proteomes" id="UP000214646">
    <property type="component" value="Unassembled WGS sequence"/>
</dbReference>
<accession>A0A225DLV9</accession>
<keyword evidence="2" id="KW-1185">Reference proteome</keyword>
<dbReference type="InterPro" id="IPR005335">
    <property type="entry name" value="Terminase_ssu"/>
</dbReference>
<evidence type="ECO:0000313" key="2">
    <source>
        <dbReference type="Proteomes" id="UP000214646"/>
    </source>
</evidence>
<dbReference type="Pfam" id="PF03592">
    <property type="entry name" value="Terminase_2"/>
    <property type="match status" value="1"/>
</dbReference>
<gene>
    <name evidence="1" type="ORF">FRUB_04528</name>
</gene>
<sequence>MTSDHPTPKQEKFCQKYIELGNASEAYRQAYDAENMSPEAIGVEACRLLQNPKVALRVLELQDEHRQRHNVTVGSLTVELEEARHLALSVNQPAAAVSASLGKAKIHGLIVEKNELTGKGGAPLQPAVIAVTAEAVKDIIQQVRDEF</sequence>
<name>A0A225DLV9_9BACT</name>
<organism evidence="1 2">
    <name type="scientific">Fimbriiglobus ruber</name>
    <dbReference type="NCBI Taxonomy" id="1908690"/>
    <lineage>
        <taxon>Bacteria</taxon>
        <taxon>Pseudomonadati</taxon>
        <taxon>Planctomycetota</taxon>
        <taxon>Planctomycetia</taxon>
        <taxon>Gemmatales</taxon>
        <taxon>Gemmataceae</taxon>
        <taxon>Fimbriiglobus</taxon>
    </lineage>
</organism>
<dbReference type="GO" id="GO:0051276">
    <property type="term" value="P:chromosome organization"/>
    <property type="evidence" value="ECO:0007669"/>
    <property type="project" value="InterPro"/>
</dbReference>